<dbReference type="InterPro" id="IPR041118">
    <property type="entry name" value="Rx_N"/>
</dbReference>
<evidence type="ECO:0000259" key="6">
    <source>
        <dbReference type="Pfam" id="PF18052"/>
    </source>
</evidence>
<name>A0A8T0TU01_PANVG</name>
<evidence type="ECO:0000313" key="8">
    <source>
        <dbReference type="Proteomes" id="UP000823388"/>
    </source>
</evidence>
<evidence type="ECO:0000256" key="2">
    <source>
        <dbReference type="ARBA" id="ARBA00022614"/>
    </source>
</evidence>
<keyword evidence="8" id="KW-1185">Reference proteome</keyword>
<sequence>METMVASVFKGVLSPLLANLTTLTGDEFKKLKGVRKQASFLNHELSNMNAFLETLDLAQRCSAEVNPCAAGSTCARRSATGYGQRHRRFAPGS</sequence>
<evidence type="ECO:0000313" key="7">
    <source>
        <dbReference type="EMBL" id="KAG2611309.1"/>
    </source>
</evidence>
<organism evidence="7 8">
    <name type="scientific">Panicum virgatum</name>
    <name type="common">Blackwell switchgrass</name>
    <dbReference type="NCBI Taxonomy" id="38727"/>
    <lineage>
        <taxon>Eukaryota</taxon>
        <taxon>Viridiplantae</taxon>
        <taxon>Streptophyta</taxon>
        <taxon>Embryophyta</taxon>
        <taxon>Tracheophyta</taxon>
        <taxon>Spermatophyta</taxon>
        <taxon>Magnoliopsida</taxon>
        <taxon>Liliopsida</taxon>
        <taxon>Poales</taxon>
        <taxon>Poaceae</taxon>
        <taxon>PACMAD clade</taxon>
        <taxon>Panicoideae</taxon>
        <taxon>Panicodae</taxon>
        <taxon>Paniceae</taxon>
        <taxon>Panicinae</taxon>
        <taxon>Panicum</taxon>
        <taxon>Panicum sect. Hiantes</taxon>
    </lineage>
</organism>
<dbReference type="Pfam" id="PF18052">
    <property type="entry name" value="Rx_N"/>
    <property type="match status" value="1"/>
</dbReference>
<evidence type="ECO:0000256" key="3">
    <source>
        <dbReference type="ARBA" id="ARBA00022737"/>
    </source>
</evidence>
<keyword evidence="3" id="KW-0677">Repeat</keyword>
<feature type="domain" description="Disease resistance N-terminal" evidence="6">
    <location>
        <begin position="12"/>
        <end position="66"/>
    </location>
</feature>
<dbReference type="GO" id="GO:0006952">
    <property type="term" value="P:defense response"/>
    <property type="evidence" value="ECO:0007669"/>
    <property type="project" value="UniProtKB-KW"/>
</dbReference>
<keyword evidence="4" id="KW-0547">Nucleotide-binding</keyword>
<dbReference type="AlphaFoldDB" id="A0A8T0TU01"/>
<dbReference type="GO" id="GO:0000166">
    <property type="term" value="F:nucleotide binding"/>
    <property type="evidence" value="ECO:0007669"/>
    <property type="project" value="UniProtKB-KW"/>
</dbReference>
<protein>
    <recommendedName>
        <fullName evidence="6">Disease resistance N-terminal domain-containing protein</fullName>
    </recommendedName>
</protein>
<evidence type="ECO:0000256" key="5">
    <source>
        <dbReference type="ARBA" id="ARBA00022821"/>
    </source>
</evidence>
<evidence type="ECO:0000256" key="4">
    <source>
        <dbReference type="ARBA" id="ARBA00022741"/>
    </source>
</evidence>
<dbReference type="Proteomes" id="UP000823388">
    <property type="component" value="Chromosome 4K"/>
</dbReference>
<accession>A0A8T0TU01</accession>
<proteinExistence type="inferred from homology"/>
<reference evidence="7" key="1">
    <citation type="submission" date="2020-05" db="EMBL/GenBank/DDBJ databases">
        <title>WGS assembly of Panicum virgatum.</title>
        <authorList>
            <person name="Lovell J.T."/>
            <person name="Jenkins J."/>
            <person name="Shu S."/>
            <person name="Juenger T.E."/>
            <person name="Schmutz J."/>
        </authorList>
    </citation>
    <scope>NUCLEOTIDE SEQUENCE</scope>
    <source>
        <strain evidence="7">AP13</strain>
    </source>
</reference>
<evidence type="ECO:0000256" key="1">
    <source>
        <dbReference type="ARBA" id="ARBA00008894"/>
    </source>
</evidence>
<keyword evidence="5" id="KW-0611">Plant defense</keyword>
<dbReference type="EMBL" id="CM029043">
    <property type="protein sequence ID" value="KAG2611309.1"/>
    <property type="molecule type" value="Genomic_DNA"/>
</dbReference>
<comment type="caution">
    <text evidence="7">The sequence shown here is derived from an EMBL/GenBank/DDBJ whole genome shotgun (WGS) entry which is preliminary data.</text>
</comment>
<comment type="similarity">
    <text evidence="1">Belongs to the disease resistance NB-LRR family.</text>
</comment>
<gene>
    <name evidence="7" type="ORF">PVAP13_4KG127800</name>
</gene>
<dbReference type="Gene3D" id="1.20.5.4130">
    <property type="match status" value="1"/>
</dbReference>
<keyword evidence="2" id="KW-0433">Leucine-rich repeat</keyword>